<feature type="transmembrane region" description="Helical" evidence="3">
    <location>
        <begin position="80"/>
        <end position="102"/>
    </location>
</feature>
<feature type="compositionally biased region" description="Low complexity" evidence="2">
    <location>
        <begin position="295"/>
        <end position="308"/>
    </location>
</feature>
<accession>A0A3D1JF46</accession>
<keyword evidence="3" id="KW-1133">Transmembrane helix</keyword>
<evidence type="ECO:0000313" key="5">
    <source>
        <dbReference type="EMBL" id="HCE17064.1"/>
    </source>
</evidence>
<dbReference type="EMBL" id="DPBP01000020">
    <property type="protein sequence ID" value="HCE17064.1"/>
    <property type="molecule type" value="Genomic_DNA"/>
</dbReference>
<evidence type="ECO:0000313" key="6">
    <source>
        <dbReference type="Proteomes" id="UP000264141"/>
    </source>
</evidence>
<evidence type="ECO:0000256" key="3">
    <source>
        <dbReference type="SAM" id="Phobius"/>
    </source>
</evidence>
<feature type="region of interest" description="Disordered" evidence="2">
    <location>
        <begin position="249"/>
        <end position="370"/>
    </location>
</feature>
<feature type="coiled-coil region" evidence="1">
    <location>
        <begin position="162"/>
        <end position="208"/>
    </location>
</feature>
<evidence type="ECO:0000256" key="1">
    <source>
        <dbReference type="SAM" id="Coils"/>
    </source>
</evidence>
<dbReference type="Pfam" id="PF18915">
    <property type="entry name" value="DUF5667"/>
    <property type="match status" value="1"/>
</dbReference>
<gene>
    <name evidence="5" type="ORF">DEQ80_04315</name>
</gene>
<name>A0A3D1JF46_9CHLR</name>
<keyword evidence="3" id="KW-0472">Membrane</keyword>
<evidence type="ECO:0000256" key="2">
    <source>
        <dbReference type="SAM" id="MobiDB-lite"/>
    </source>
</evidence>
<keyword evidence="1" id="KW-0175">Coiled coil</keyword>
<proteinExistence type="predicted"/>
<keyword evidence="3" id="KW-0812">Transmembrane</keyword>
<protein>
    <recommendedName>
        <fullName evidence="4">DUF5667 domain-containing protein</fullName>
    </recommendedName>
</protein>
<reference evidence="5 6" key="1">
    <citation type="journal article" date="2018" name="Nat. Biotechnol.">
        <title>A standardized bacterial taxonomy based on genome phylogeny substantially revises the tree of life.</title>
        <authorList>
            <person name="Parks D.H."/>
            <person name="Chuvochina M."/>
            <person name="Waite D.W."/>
            <person name="Rinke C."/>
            <person name="Skarshewski A."/>
            <person name="Chaumeil P.A."/>
            <person name="Hugenholtz P."/>
        </authorList>
    </citation>
    <scope>NUCLEOTIDE SEQUENCE [LARGE SCALE GENOMIC DNA]</scope>
    <source>
        <strain evidence="5">UBA8781</strain>
    </source>
</reference>
<feature type="compositionally biased region" description="Gly residues" evidence="2">
    <location>
        <begin position="359"/>
        <end position="370"/>
    </location>
</feature>
<evidence type="ECO:0000259" key="4">
    <source>
        <dbReference type="Pfam" id="PF18915"/>
    </source>
</evidence>
<dbReference type="STRING" id="229919.GCA_001050195_02954"/>
<dbReference type="AlphaFoldDB" id="A0A3D1JF46"/>
<organism evidence="5 6">
    <name type="scientific">Anaerolinea thermolimosa</name>
    <dbReference type="NCBI Taxonomy" id="229919"/>
    <lineage>
        <taxon>Bacteria</taxon>
        <taxon>Bacillati</taxon>
        <taxon>Chloroflexota</taxon>
        <taxon>Anaerolineae</taxon>
        <taxon>Anaerolineales</taxon>
        <taxon>Anaerolineaceae</taxon>
        <taxon>Anaerolinea</taxon>
    </lineage>
</organism>
<dbReference type="InterPro" id="IPR043725">
    <property type="entry name" value="DUF5667"/>
</dbReference>
<sequence>MNHSDRTSDVDERELSRLLRVLKDVSPRDPRAQAQGRARFLSQAEQISQTMVAVSPRASLRHKEWNIPIPWRKEPIRMNVLATLILIFSLLFGGAGVTVAAAQGSAPDQPLYEIKLASEDARLQLTTREQTRLDLAMAFAERRMDEIDGLIRAGKTIPEWLVARWEQQVEFALRQAAEAGDESMTMELARLRERLQNQLQRVEQWKLSAPASDEAQLLRVQSRLQTRLRLVEEGITDPAGYRVRVRAGHYEDQSNPTPGNPWTEETPTPGSGYGPGPGTCPECTPQGKGSEKPAGSGNPWTTGTPTPGSGYGEGNQAGGNPWVENTPIPGSGYGPGPGTGDCTTCTPQGPGPQPVNPSPGGGNGSGGRKP</sequence>
<comment type="caution">
    <text evidence="5">The sequence shown here is derived from an EMBL/GenBank/DDBJ whole genome shotgun (WGS) entry which is preliminary data.</text>
</comment>
<feature type="domain" description="DUF5667" evidence="4">
    <location>
        <begin position="105"/>
        <end position="198"/>
    </location>
</feature>
<dbReference type="RefSeq" id="WP_062195487.1">
    <property type="nucleotide sequence ID" value="NZ_DF967965.1"/>
</dbReference>
<dbReference type="Proteomes" id="UP000264141">
    <property type="component" value="Unassembled WGS sequence"/>
</dbReference>